<dbReference type="AlphaFoldDB" id="A0A7J4J3F2"/>
<evidence type="ECO:0000256" key="7">
    <source>
        <dbReference type="ARBA" id="ARBA00023136"/>
    </source>
</evidence>
<keyword evidence="4 8" id="KW-0812">Transmembrane</keyword>
<dbReference type="GO" id="GO:0006508">
    <property type="term" value="P:proteolysis"/>
    <property type="evidence" value="ECO:0007669"/>
    <property type="project" value="UniProtKB-KW"/>
</dbReference>
<feature type="transmembrane region" description="Helical" evidence="8">
    <location>
        <begin position="12"/>
        <end position="28"/>
    </location>
</feature>
<organism evidence="9 10">
    <name type="scientific">Candidatus Iainarchaeum sp</name>
    <dbReference type="NCBI Taxonomy" id="3101447"/>
    <lineage>
        <taxon>Archaea</taxon>
        <taxon>Candidatus Iainarchaeota</taxon>
        <taxon>Candidatus Iainarchaeia</taxon>
        <taxon>Candidatus Iainarchaeales</taxon>
        <taxon>Candidatus Iainarchaeaceae</taxon>
        <taxon>Candidatus Iainarchaeum</taxon>
    </lineage>
</organism>
<keyword evidence="7 8" id="KW-0472">Membrane</keyword>
<keyword evidence="5" id="KW-0378">Hydrolase</keyword>
<proteinExistence type="predicted"/>
<feature type="transmembrane region" description="Helical" evidence="8">
    <location>
        <begin position="143"/>
        <end position="160"/>
    </location>
</feature>
<comment type="subcellular location">
    <subcellularLocation>
        <location evidence="1">Cell membrane</location>
        <topology evidence="1">Multi-pass membrane protein</topology>
    </subcellularLocation>
</comment>
<feature type="transmembrane region" description="Helical" evidence="8">
    <location>
        <begin position="106"/>
        <end position="131"/>
    </location>
</feature>
<dbReference type="GO" id="GO:0008233">
    <property type="term" value="F:peptidase activity"/>
    <property type="evidence" value="ECO:0007669"/>
    <property type="project" value="UniProtKB-KW"/>
</dbReference>
<evidence type="ECO:0000256" key="4">
    <source>
        <dbReference type="ARBA" id="ARBA00022692"/>
    </source>
</evidence>
<dbReference type="EMBL" id="DUGC01000058">
    <property type="protein sequence ID" value="HIH09766.1"/>
    <property type="molecule type" value="Genomic_DNA"/>
</dbReference>
<protein>
    <submittedName>
        <fullName evidence="9">Exosortase/archaeosortase family protein</fullName>
    </submittedName>
</protein>
<evidence type="ECO:0000256" key="2">
    <source>
        <dbReference type="ARBA" id="ARBA00022475"/>
    </source>
</evidence>
<reference evidence="10" key="1">
    <citation type="journal article" date="2020" name="bioRxiv">
        <title>A rank-normalized archaeal taxonomy based on genome phylogeny resolves widespread incomplete and uneven classifications.</title>
        <authorList>
            <person name="Rinke C."/>
            <person name="Chuvochina M."/>
            <person name="Mussig A.J."/>
            <person name="Chaumeil P.-A."/>
            <person name="Waite D.W."/>
            <person name="Whitman W.B."/>
            <person name="Parks D.H."/>
            <person name="Hugenholtz P."/>
        </authorList>
    </citation>
    <scope>NUCLEOTIDE SEQUENCE [LARGE SCALE GENOMIC DNA]</scope>
</reference>
<evidence type="ECO:0000256" key="5">
    <source>
        <dbReference type="ARBA" id="ARBA00022801"/>
    </source>
</evidence>
<evidence type="ECO:0000256" key="8">
    <source>
        <dbReference type="SAM" id="Phobius"/>
    </source>
</evidence>
<dbReference type="NCBIfam" id="TIGR04178">
    <property type="entry name" value="exo_archaeo"/>
    <property type="match status" value="1"/>
</dbReference>
<dbReference type="GO" id="GO:0005886">
    <property type="term" value="C:plasma membrane"/>
    <property type="evidence" value="ECO:0007669"/>
    <property type="project" value="UniProtKB-SubCell"/>
</dbReference>
<sequence length="183" mass="20633">MKLPYNSKRLDIIMRIALIVFFAGYLISEYPDYKLIASLTGEAVALAVSMAGLPVTIWNNYMLVEYSGLARVFSLSAECAGVIVLSIFLFPLFITPQIALKNRLIGLLFIPLLFFGNVLRIALDIVAGAYISAQDVVLLHNTLGQVFIFGWAILTFYLYLRYTGQFPSLYKDAEKYREFFDGE</sequence>
<feature type="transmembrane region" description="Helical" evidence="8">
    <location>
        <begin position="35"/>
        <end position="57"/>
    </location>
</feature>
<dbReference type="Proteomes" id="UP000565078">
    <property type="component" value="Unassembled WGS sequence"/>
</dbReference>
<keyword evidence="6 8" id="KW-1133">Transmembrane helix</keyword>
<keyword evidence="2" id="KW-1003">Cell membrane</keyword>
<evidence type="ECO:0000313" key="9">
    <source>
        <dbReference type="EMBL" id="HIH09766.1"/>
    </source>
</evidence>
<evidence type="ECO:0000256" key="1">
    <source>
        <dbReference type="ARBA" id="ARBA00004651"/>
    </source>
</evidence>
<accession>A0A7J4J3F2</accession>
<evidence type="ECO:0000313" key="10">
    <source>
        <dbReference type="Proteomes" id="UP000565078"/>
    </source>
</evidence>
<evidence type="ECO:0000256" key="6">
    <source>
        <dbReference type="ARBA" id="ARBA00022989"/>
    </source>
</evidence>
<dbReference type="InterPro" id="IPR026392">
    <property type="entry name" value="Exo/Archaeosortase_dom"/>
</dbReference>
<evidence type="ECO:0000256" key="3">
    <source>
        <dbReference type="ARBA" id="ARBA00022670"/>
    </source>
</evidence>
<feature type="transmembrane region" description="Helical" evidence="8">
    <location>
        <begin position="69"/>
        <end position="94"/>
    </location>
</feature>
<comment type="caution">
    <text evidence="9">The sequence shown here is derived from an EMBL/GenBank/DDBJ whole genome shotgun (WGS) entry which is preliminary data.</text>
</comment>
<gene>
    <name evidence="9" type="ORF">HA254_03785</name>
</gene>
<keyword evidence="3" id="KW-0645">Protease</keyword>
<name>A0A7J4J3F2_9ARCH</name>